<accession>A0AA38C0M4</accession>
<dbReference type="Proteomes" id="UP000824469">
    <property type="component" value="Unassembled WGS sequence"/>
</dbReference>
<evidence type="ECO:0000256" key="3">
    <source>
        <dbReference type="SAM" id="MobiDB-lite"/>
    </source>
</evidence>
<dbReference type="PANTHER" id="PTHR12663:SF0">
    <property type="entry name" value="PRECOCIOUS DISSOCIATION OF SISTERS 5, ISOFORM A"/>
    <property type="match status" value="1"/>
</dbReference>
<keyword evidence="2" id="KW-0539">Nucleus</keyword>
<dbReference type="EMBL" id="JAHRHJ020003251">
    <property type="protein sequence ID" value="KAH9292131.1"/>
    <property type="molecule type" value="Genomic_DNA"/>
</dbReference>
<reference evidence="4 5" key="1">
    <citation type="journal article" date="2021" name="Nat. Plants">
        <title>The Taxus genome provides insights into paclitaxel biosynthesis.</title>
        <authorList>
            <person name="Xiong X."/>
            <person name="Gou J."/>
            <person name="Liao Q."/>
            <person name="Li Y."/>
            <person name="Zhou Q."/>
            <person name="Bi G."/>
            <person name="Li C."/>
            <person name="Du R."/>
            <person name="Wang X."/>
            <person name="Sun T."/>
            <person name="Guo L."/>
            <person name="Liang H."/>
            <person name="Lu P."/>
            <person name="Wu Y."/>
            <person name="Zhang Z."/>
            <person name="Ro D.K."/>
            <person name="Shang Y."/>
            <person name="Huang S."/>
            <person name="Yan J."/>
        </authorList>
    </citation>
    <scope>NUCLEOTIDE SEQUENCE [LARGE SCALE GENOMIC DNA]</scope>
    <source>
        <strain evidence="4">Ta-2019</strain>
    </source>
</reference>
<dbReference type="AlphaFoldDB" id="A0AA38C0M4"/>
<feature type="non-terminal residue" evidence="4">
    <location>
        <position position="1"/>
    </location>
</feature>
<dbReference type="GO" id="GO:0006281">
    <property type="term" value="P:DNA repair"/>
    <property type="evidence" value="ECO:0007669"/>
    <property type="project" value="TreeGrafter"/>
</dbReference>
<proteinExistence type="predicted"/>
<organism evidence="4 5">
    <name type="scientific">Taxus chinensis</name>
    <name type="common">Chinese yew</name>
    <name type="synonym">Taxus wallichiana var. chinensis</name>
    <dbReference type="NCBI Taxonomy" id="29808"/>
    <lineage>
        <taxon>Eukaryota</taxon>
        <taxon>Viridiplantae</taxon>
        <taxon>Streptophyta</taxon>
        <taxon>Embryophyta</taxon>
        <taxon>Tracheophyta</taxon>
        <taxon>Spermatophyta</taxon>
        <taxon>Pinopsida</taxon>
        <taxon>Pinidae</taxon>
        <taxon>Conifers II</taxon>
        <taxon>Cupressales</taxon>
        <taxon>Taxaceae</taxon>
        <taxon>Taxus</taxon>
    </lineage>
</organism>
<feature type="compositionally biased region" description="Basic and acidic residues" evidence="3">
    <location>
        <begin position="153"/>
        <end position="167"/>
    </location>
</feature>
<evidence type="ECO:0000313" key="4">
    <source>
        <dbReference type="EMBL" id="KAH9292131.1"/>
    </source>
</evidence>
<gene>
    <name evidence="4" type="ORF">KI387_042675</name>
</gene>
<comment type="subcellular location">
    <subcellularLocation>
        <location evidence="1">Nucleus</location>
    </subcellularLocation>
</comment>
<dbReference type="Pfam" id="PF20168">
    <property type="entry name" value="PDS5"/>
    <property type="match status" value="1"/>
</dbReference>
<evidence type="ECO:0000313" key="5">
    <source>
        <dbReference type="Proteomes" id="UP000824469"/>
    </source>
</evidence>
<evidence type="ECO:0000256" key="2">
    <source>
        <dbReference type="ARBA" id="ARBA00023242"/>
    </source>
</evidence>
<keyword evidence="5" id="KW-1185">Reference proteome</keyword>
<sequence>DKRLSRTMELMSEGGMKERIVVVGKKLKRLHHFEDALLKDLEELANYLDMVEQSYKYMIQSLMFPLIKPRIFWHEDVRVKIMVVTFIAEVTRVTAPNLSYSDDIMRDIFEHMVGSSYPKFTLKARGRKNHEKWLSPSPRSIWDKWDQKARFGRNEHRRPESNWDIRAKRMRGTRKSELAEKGEKIG</sequence>
<dbReference type="GO" id="GO:0007064">
    <property type="term" value="P:mitotic sister chromatid cohesion"/>
    <property type="evidence" value="ECO:0007669"/>
    <property type="project" value="InterPro"/>
</dbReference>
<dbReference type="GO" id="GO:0000785">
    <property type="term" value="C:chromatin"/>
    <property type="evidence" value="ECO:0007669"/>
    <property type="project" value="TreeGrafter"/>
</dbReference>
<protein>
    <submittedName>
        <fullName evidence="4">Uncharacterized protein</fullName>
    </submittedName>
</protein>
<dbReference type="GO" id="GO:0005634">
    <property type="term" value="C:nucleus"/>
    <property type="evidence" value="ECO:0007669"/>
    <property type="project" value="UniProtKB-SubCell"/>
</dbReference>
<dbReference type="PANTHER" id="PTHR12663">
    <property type="entry name" value="ANDROGEN INDUCED INHIBITOR OF PROLIFERATION AS3 / PDS5-RELATED"/>
    <property type="match status" value="1"/>
</dbReference>
<name>A0AA38C0M4_TAXCH</name>
<evidence type="ECO:0000256" key="1">
    <source>
        <dbReference type="ARBA" id="ARBA00004123"/>
    </source>
</evidence>
<feature type="compositionally biased region" description="Basic and acidic residues" evidence="3">
    <location>
        <begin position="174"/>
        <end position="186"/>
    </location>
</feature>
<dbReference type="InterPro" id="IPR039776">
    <property type="entry name" value="Pds5"/>
</dbReference>
<comment type="caution">
    <text evidence="4">The sequence shown here is derived from an EMBL/GenBank/DDBJ whole genome shotgun (WGS) entry which is preliminary data.</text>
</comment>
<feature type="region of interest" description="Disordered" evidence="3">
    <location>
        <begin position="153"/>
        <end position="186"/>
    </location>
</feature>